<dbReference type="SUPFAM" id="SSF50891">
    <property type="entry name" value="Cyclophilin-like"/>
    <property type="match status" value="1"/>
</dbReference>
<evidence type="ECO:0000313" key="6">
    <source>
        <dbReference type="Proteomes" id="UP000011134"/>
    </source>
</evidence>
<keyword evidence="3" id="KW-0067">ATP-binding</keyword>
<evidence type="ECO:0000256" key="1">
    <source>
        <dbReference type="ARBA" id="ARBA00022741"/>
    </source>
</evidence>
<dbReference type="GO" id="GO:0016787">
    <property type="term" value="F:hydrolase activity"/>
    <property type="evidence" value="ECO:0007669"/>
    <property type="project" value="UniProtKB-KW"/>
</dbReference>
<dbReference type="InterPro" id="IPR029000">
    <property type="entry name" value="Cyclophilin-like_dom_sf"/>
</dbReference>
<organism evidence="5 6">
    <name type="scientific">Photobacterium marinum</name>
    <dbReference type="NCBI Taxonomy" id="1056511"/>
    <lineage>
        <taxon>Bacteria</taxon>
        <taxon>Pseudomonadati</taxon>
        <taxon>Pseudomonadota</taxon>
        <taxon>Gammaproteobacteria</taxon>
        <taxon>Vibrionales</taxon>
        <taxon>Vibrionaceae</taxon>
        <taxon>Photobacterium</taxon>
    </lineage>
</organism>
<dbReference type="InterPro" id="IPR003778">
    <property type="entry name" value="CT_A_B"/>
</dbReference>
<dbReference type="Gene3D" id="2.40.100.10">
    <property type="entry name" value="Cyclophilin-like"/>
    <property type="match status" value="1"/>
</dbReference>
<comment type="caution">
    <text evidence="5">The sequence shown here is derived from an EMBL/GenBank/DDBJ whole genome shotgun (WGS) entry which is preliminary data.</text>
</comment>
<sequence>MGVGAQGLSQGGAVDLHAYCWANHLLGNDMNCPQIEITLGQACFKAHGDMLCAITGADMNLTVDGKPQVCWQSFLLRNGQVLKFNLPRYGVRAYLAVHGGFSVPEVLGSASTVVRNGIGGVAQGTPLQQGDCLKAINFNGAKFKLFSTPARFIPDYQQGLQLRVIESCQADSFSDSAKQSFYSGTFKVTQQTDRMGCRLEGPEVTGHIDGVISEGIAYGAIQIPPNGQPIVLLNDRQTLGGYPKLGCVARIDVSRLAQARPGQQVRFLKGDLQELQEEWLTFSRFFGLPF</sequence>
<evidence type="ECO:0000256" key="2">
    <source>
        <dbReference type="ARBA" id="ARBA00022801"/>
    </source>
</evidence>
<dbReference type="NCBIfam" id="TIGR00724">
    <property type="entry name" value="urea_amlyse_rel"/>
    <property type="match status" value="1"/>
</dbReference>
<dbReference type="EMBL" id="AMZO01000021">
    <property type="protein sequence ID" value="ELR64848.1"/>
    <property type="molecule type" value="Genomic_DNA"/>
</dbReference>
<evidence type="ECO:0000313" key="5">
    <source>
        <dbReference type="EMBL" id="ELR64848.1"/>
    </source>
</evidence>
<keyword evidence="1" id="KW-0547">Nucleotide-binding</keyword>
<dbReference type="PANTHER" id="PTHR43309:SF4">
    <property type="entry name" value="CARBOXYLTRANSFERASE DOMAIN-CONTAINING PROTEIN"/>
    <property type="match status" value="1"/>
</dbReference>
<evidence type="ECO:0000259" key="4">
    <source>
        <dbReference type="SMART" id="SM00797"/>
    </source>
</evidence>
<proteinExistence type="predicted"/>
<dbReference type="GO" id="GO:0005524">
    <property type="term" value="F:ATP binding"/>
    <property type="evidence" value="ECO:0007669"/>
    <property type="project" value="UniProtKB-KW"/>
</dbReference>
<gene>
    <name evidence="5" type="ORF">C942_01938</name>
</gene>
<reference evidence="5 6" key="1">
    <citation type="submission" date="2012-12" db="EMBL/GenBank/DDBJ databases">
        <title>Genome Assembly of Photobacterium sp. AK15.</title>
        <authorList>
            <person name="Khatri I."/>
            <person name="Vaidya B."/>
            <person name="Srinivas T.N.R."/>
            <person name="Subramanian S."/>
            <person name="Pinnaka A."/>
        </authorList>
    </citation>
    <scope>NUCLEOTIDE SEQUENCE [LARGE SCALE GENOMIC DNA]</scope>
    <source>
        <strain evidence="5 6">AK15</strain>
    </source>
</reference>
<protein>
    <submittedName>
        <fullName evidence="5">Allophanate hydrolase 2 subunit 2</fullName>
    </submittedName>
</protein>
<dbReference type="Pfam" id="PF02626">
    <property type="entry name" value="CT_A_B"/>
    <property type="match status" value="1"/>
</dbReference>
<keyword evidence="6" id="KW-1185">Reference proteome</keyword>
<accession>L8J9H4</accession>
<dbReference type="PANTHER" id="PTHR43309">
    <property type="entry name" value="5-OXOPROLINASE SUBUNIT C"/>
    <property type="match status" value="1"/>
</dbReference>
<dbReference type="SMART" id="SM00797">
    <property type="entry name" value="AHS2"/>
    <property type="match status" value="1"/>
</dbReference>
<dbReference type="AlphaFoldDB" id="L8J9H4"/>
<dbReference type="Proteomes" id="UP000011134">
    <property type="component" value="Unassembled WGS sequence"/>
</dbReference>
<feature type="domain" description="Carboxyltransferase" evidence="4">
    <location>
        <begin position="5"/>
        <end position="285"/>
    </location>
</feature>
<keyword evidence="2 5" id="KW-0378">Hydrolase</keyword>
<dbReference type="InterPro" id="IPR052708">
    <property type="entry name" value="PxpC"/>
</dbReference>
<name>L8J9H4_9GAMM</name>
<evidence type="ECO:0000256" key="3">
    <source>
        <dbReference type="ARBA" id="ARBA00022840"/>
    </source>
</evidence>
<dbReference type="PATRIC" id="fig|1056511.3.peg.3014"/>